<feature type="compositionally biased region" description="Basic and acidic residues" evidence="1">
    <location>
        <begin position="1"/>
        <end position="34"/>
    </location>
</feature>
<dbReference type="SUPFAM" id="SSF52540">
    <property type="entry name" value="P-loop containing nucleoside triphosphate hydrolases"/>
    <property type="match status" value="1"/>
</dbReference>
<dbReference type="Proteomes" id="UP000199147">
    <property type="component" value="Unassembled WGS sequence"/>
</dbReference>
<dbReference type="InterPro" id="IPR002586">
    <property type="entry name" value="CobQ/CobB/MinD/ParA_Nub-bd_dom"/>
</dbReference>
<dbReference type="STRING" id="146018.BN2156_04066"/>
<dbReference type="Pfam" id="PF01656">
    <property type="entry name" value="CbiA"/>
    <property type="match status" value="1"/>
</dbReference>
<feature type="compositionally biased region" description="Basic and acidic residues" evidence="1">
    <location>
        <begin position="128"/>
        <end position="138"/>
    </location>
</feature>
<evidence type="ECO:0000313" key="4">
    <source>
        <dbReference type="Proteomes" id="UP000199147"/>
    </source>
</evidence>
<dbReference type="RefSeq" id="WP_090516741.1">
    <property type="nucleotide sequence ID" value="NZ_CWKH01000002.1"/>
</dbReference>
<dbReference type="InterPro" id="IPR027417">
    <property type="entry name" value="P-loop_NTPase"/>
</dbReference>
<dbReference type="InterPro" id="IPR050625">
    <property type="entry name" value="ParA/MinD_ATPase"/>
</dbReference>
<dbReference type="GO" id="GO:0051782">
    <property type="term" value="P:negative regulation of cell division"/>
    <property type="evidence" value="ECO:0007669"/>
    <property type="project" value="TreeGrafter"/>
</dbReference>
<keyword evidence="4" id="KW-1185">Reference proteome</keyword>
<dbReference type="Gene3D" id="3.40.50.300">
    <property type="entry name" value="P-loop containing nucleotide triphosphate hydrolases"/>
    <property type="match status" value="1"/>
</dbReference>
<protein>
    <submittedName>
        <fullName evidence="3">Chromosome partitioning ATPase</fullName>
    </submittedName>
</protein>
<evidence type="ECO:0000313" key="3">
    <source>
        <dbReference type="EMBL" id="CRZ17185.1"/>
    </source>
</evidence>
<dbReference type="PANTHER" id="PTHR43384">
    <property type="entry name" value="SEPTUM SITE-DETERMINING PROTEIN MIND HOMOLOG, CHLOROPLASTIC-RELATED"/>
    <property type="match status" value="1"/>
</dbReference>
<proteinExistence type="predicted"/>
<sequence length="504" mass="54181">MPDPDDTLRRELGWTGPEESHFEPDTRPTRRKPPEPPSIPGRPPVNFVPSKAPENTDPDDSGPSQGVPTDPDAERARTTFREAPPAPPAPPQQQAPPQPPAPSAPPHQPPKPPHDAHPAPPSQAPRPSHPEARPDPWEQHPPGWQLPSQRPPGPGGPPQQPYGPPPGQPWPAEGGFAPDPGAAAPGVPPLPTGSYADRIRVNDLVPPKRQPPGSGWRLFVYRATFGLVNPGPSPEDLRQAELEAKIKGILRGHYKVGVMGKGGVGKTTVSASVGSIFAQLRQDDRVVAIDADTSFGKLGSRVDPQAQSSYWELANDKHLDSFADVRSRVGNNAAGLFVLAGEGTPARRRVLDAAIYREATTRLDRHFSISVVDCSSTMDSPVTQEVLRDLDGLIVVSSPWVDGAATAGQTLDWLAAHEMTGLLQRTVVVLNDSDGHADKRTRSILAGQFSGQGQRVIEVPFDGHLRPGGVVDPREMSTATRRKFLEIAAALAEHFPTADDRRDH</sequence>
<feature type="compositionally biased region" description="Pro residues" evidence="1">
    <location>
        <begin position="84"/>
        <end position="111"/>
    </location>
</feature>
<evidence type="ECO:0000259" key="2">
    <source>
        <dbReference type="Pfam" id="PF01656"/>
    </source>
</evidence>
<accession>A0A0H5RSN0</accession>
<dbReference type="GO" id="GO:0005524">
    <property type="term" value="F:ATP binding"/>
    <property type="evidence" value="ECO:0007669"/>
    <property type="project" value="TreeGrafter"/>
</dbReference>
<dbReference type="GO" id="GO:0016887">
    <property type="term" value="F:ATP hydrolysis activity"/>
    <property type="evidence" value="ECO:0007669"/>
    <property type="project" value="TreeGrafter"/>
</dbReference>
<evidence type="ECO:0000256" key="1">
    <source>
        <dbReference type="SAM" id="MobiDB-lite"/>
    </source>
</evidence>
<dbReference type="EMBL" id="CWKH01000002">
    <property type="protein sequence ID" value="CRZ17185.1"/>
    <property type="molecule type" value="Genomic_DNA"/>
</dbReference>
<reference evidence="4" key="1">
    <citation type="submission" date="2015-07" db="EMBL/GenBank/DDBJ databases">
        <authorList>
            <person name="Urmite Genomes"/>
        </authorList>
    </citation>
    <scope>NUCLEOTIDE SEQUENCE [LARGE SCALE GENOMIC DNA]</scope>
    <source>
        <strain evidence="4">type strain: ATCC 49404</strain>
    </source>
</reference>
<dbReference type="PANTHER" id="PTHR43384:SF14">
    <property type="entry name" value="ESX-1 SECRETION-ASSOCIATED PROTEIN ESPI"/>
    <property type="match status" value="1"/>
</dbReference>
<feature type="compositionally biased region" description="Low complexity" evidence="1">
    <location>
        <begin position="170"/>
        <end position="185"/>
    </location>
</feature>
<dbReference type="OrthoDB" id="4611523at2"/>
<dbReference type="GO" id="GO:0005829">
    <property type="term" value="C:cytosol"/>
    <property type="evidence" value="ECO:0007669"/>
    <property type="project" value="TreeGrafter"/>
</dbReference>
<dbReference type="AlphaFoldDB" id="A0A0H5RSN0"/>
<organism evidence="3 4">
    <name type="scientific">Mycolicibacterium neworleansense</name>
    <dbReference type="NCBI Taxonomy" id="146018"/>
    <lineage>
        <taxon>Bacteria</taxon>
        <taxon>Bacillati</taxon>
        <taxon>Actinomycetota</taxon>
        <taxon>Actinomycetes</taxon>
        <taxon>Mycobacteriales</taxon>
        <taxon>Mycobacteriaceae</taxon>
        <taxon>Mycolicibacterium</taxon>
    </lineage>
</organism>
<feature type="region of interest" description="Disordered" evidence="1">
    <location>
        <begin position="1"/>
        <end position="191"/>
    </location>
</feature>
<gene>
    <name evidence="3" type="ORF">BN2156_04066</name>
</gene>
<name>A0A0H5RSN0_9MYCO</name>
<dbReference type="GO" id="GO:0009898">
    <property type="term" value="C:cytoplasmic side of plasma membrane"/>
    <property type="evidence" value="ECO:0007669"/>
    <property type="project" value="TreeGrafter"/>
</dbReference>
<feature type="compositionally biased region" description="Pro residues" evidence="1">
    <location>
        <begin position="149"/>
        <end position="169"/>
    </location>
</feature>
<feature type="domain" description="CobQ/CobB/MinD/ParA nucleotide binding" evidence="2">
    <location>
        <begin position="260"/>
        <end position="457"/>
    </location>
</feature>